<dbReference type="Proteomes" id="UP000274920">
    <property type="component" value="Unassembled WGS sequence"/>
</dbReference>
<dbReference type="OrthoDB" id="9814474at2"/>
<feature type="transmembrane region" description="Helical" evidence="1">
    <location>
        <begin position="186"/>
        <end position="205"/>
    </location>
</feature>
<dbReference type="RefSeq" id="WP_004070061.1">
    <property type="nucleotide sequence ID" value="NZ_RHJS01000002.1"/>
</dbReference>
<accession>N2A1U1</accession>
<sequence length="219" mass="23859">MDTQNKPFLKRCIMMVTGILFIGVCVGAYRLSAFGVDAFTCMNLGISGFLHMTFGTWQLIMNAAILVVVFFKAKQCIGAGTIVNMVCVGYLADFICWLFQDILKVEMTLPLRILALIIGSIFAGMGVAFYMVAEMGIAPYDSVAVIIENVTRGKIPFQNARVMSDVTVVVIGVVFCLMSHGDLWLIIGIGTICNALLNGPLIQFFKTHVAEPVMNGRPA</sequence>
<dbReference type="PANTHER" id="PTHR40078:SF1">
    <property type="entry name" value="INTEGRAL MEMBRANE PROTEIN"/>
    <property type="match status" value="1"/>
</dbReference>
<dbReference type="HOGENOM" id="CLU_083843_1_3_9"/>
<protein>
    <recommendedName>
        <fullName evidence="6">YitT family protein</fullName>
    </recommendedName>
</protein>
<accession>A0A426DK52</accession>
<dbReference type="STRING" id="2044587.C824_04339"/>
<keyword evidence="1" id="KW-0472">Membrane</keyword>
<dbReference type="PANTHER" id="PTHR40078">
    <property type="entry name" value="INTEGRAL MEMBRANE PROTEIN-RELATED"/>
    <property type="match status" value="1"/>
</dbReference>
<feature type="transmembrane region" description="Helical" evidence="1">
    <location>
        <begin position="82"/>
        <end position="100"/>
    </location>
</feature>
<reference evidence="2 5" key="2">
    <citation type="submission" date="2019-07" db="EMBL/GenBank/DDBJ databases">
        <title>Draft genome sequences of 15 bacterial species constituting the stable defined intestinal microbiota of the GM15 gnotobiotic mouse model.</title>
        <authorList>
            <person name="Elie C."/>
            <person name="Mathieu A."/>
            <person name="Saliou A."/>
            <person name="Darnaud M."/>
            <person name="Leulier F."/>
            <person name="Tamellini A."/>
        </authorList>
    </citation>
    <scope>NUCLEOTIDE SEQUENCE [LARGE SCALE GENOMIC DNA]</scope>
    <source>
        <strain evidence="5">ASF 502</strain>
        <strain evidence="2">MD300</strain>
    </source>
</reference>
<evidence type="ECO:0000313" key="2">
    <source>
        <dbReference type="EMBL" id="NDO67968.1"/>
    </source>
</evidence>
<evidence type="ECO:0000313" key="5">
    <source>
        <dbReference type="Proteomes" id="UP000474104"/>
    </source>
</evidence>
<name>N2A1U1_9FIRM</name>
<gene>
    <name evidence="3" type="ORF">EBB54_18415</name>
    <name evidence="2" type="ORF">FMM80_04290</name>
</gene>
<dbReference type="Pfam" id="PF19700">
    <property type="entry name" value="DUF6198"/>
    <property type="match status" value="1"/>
</dbReference>
<feature type="transmembrane region" description="Helical" evidence="1">
    <location>
        <begin position="49"/>
        <end position="70"/>
    </location>
</feature>
<reference evidence="3" key="1">
    <citation type="submission" date="2018-10" db="EMBL/GenBank/DDBJ databases">
        <title>Schaedlerella arabinophila gen. nov. sp. nov., isolated from the mouse intestinal tract and comparative analysis with the genome of the closely related altered Schaedler flora strain ASF502.</title>
        <authorList>
            <person name="Miyake S."/>
            <person name="Soh M."/>
            <person name="Seedorf H."/>
        </authorList>
    </citation>
    <scope>NUCLEOTIDE SEQUENCE [LARGE SCALE GENOMIC DNA]</scope>
    <source>
        <strain evidence="3">DSM 106076</strain>
    </source>
</reference>
<evidence type="ECO:0000256" key="1">
    <source>
        <dbReference type="SAM" id="Phobius"/>
    </source>
</evidence>
<dbReference type="Proteomes" id="UP000474104">
    <property type="component" value="Unassembled WGS sequence"/>
</dbReference>
<evidence type="ECO:0008006" key="6">
    <source>
        <dbReference type="Google" id="ProtNLM"/>
    </source>
</evidence>
<feature type="transmembrane region" description="Helical" evidence="1">
    <location>
        <begin position="112"/>
        <end position="132"/>
    </location>
</feature>
<proteinExistence type="predicted"/>
<keyword evidence="1" id="KW-0812">Transmembrane</keyword>
<dbReference type="InterPro" id="IPR038750">
    <property type="entry name" value="YczE/YyaS-like"/>
</dbReference>
<keyword evidence="4" id="KW-1185">Reference proteome</keyword>
<comment type="caution">
    <text evidence="3">The sequence shown here is derived from an EMBL/GenBank/DDBJ whole genome shotgun (WGS) entry which is preliminary data.</text>
</comment>
<organism evidence="3 4">
    <name type="scientific">Schaedlerella arabinosiphila</name>
    <dbReference type="NCBI Taxonomy" id="2044587"/>
    <lineage>
        <taxon>Bacteria</taxon>
        <taxon>Bacillati</taxon>
        <taxon>Bacillota</taxon>
        <taxon>Clostridia</taxon>
        <taxon>Lachnospirales</taxon>
        <taxon>Lachnospiraceae</taxon>
        <taxon>Schaedlerella</taxon>
    </lineage>
</organism>
<dbReference type="eggNOG" id="COG2364">
    <property type="taxonomic scope" value="Bacteria"/>
</dbReference>
<dbReference type="EMBL" id="RHJS01000002">
    <property type="protein sequence ID" value="RRK33094.1"/>
    <property type="molecule type" value="Genomic_DNA"/>
</dbReference>
<evidence type="ECO:0000313" key="4">
    <source>
        <dbReference type="Proteomes" id="UP000274920"/>
    </source>
</evidence>
<feature type="transmembrane region" description="Helical" evidence="1">
    <location>
        <begin position="12"/>
        <end position="29"/>
    </location>
</feature>
<evidence type="ECO:0000313" key="3">
    <source>
        <dbReference type="EMBL" id="RRK33094.1"/>
    </source>
</evidence>
<dbReference type="EMBL" id="VIRB01000032">
    <property type="protein sequence ID" value="NDO67968.1"/>
    <property type="molecule type" value="Genomic_DNA"/>
</dbReference>
<dbReference type="AlphaFoldDB" id="N2A1U1"/>
<keyword evidence="1" id="KW-1133">Transmembrane helix</keyword>